<dbReference type="PROSITE" id="PS50231">
    <property type="entry name" value="RICIN_B_LECTIN"/>
    <property type="match status" value="1"/>
</dbReference>
<dbReference type="Pfam" id="PF00652">
    <property type="entry name" value="Ricin_B_lectin"/>
    <property type="match status" value="1"/>
</dbReference>
<evidence type="ECO:0000313" key="2">
    <source>
        <dbReference type="EMBL" id="NGO10147.1"/>
    </source>
</evidence>
<accession>A0A6G4V8J1</accession>
<dbReference type="Gene3D" id="2.80.10.50">
    <property type="match status" value="2"/>
</dbReference>
<dbReference type="Proteomes" id="UP000472335">
    <property type="component" value="Unassembled WGS sequence"/>
</dbReference>
<protein>
    <recommendedName>
        <fullName evidence="1">Ricin B lectin domain-containing protein</fullName>
    </recommendedName>
</protein>
<dbReference type="SUPFAM" id="SSF56219">
    <property type="entry name" value="DNase I-like"/>
    <property type="match status" value="1"/>
</dbReference>
<evidence type="ECO:0000313" key="3">
    <source>
        <dbReference type="Proteomes" id="UP000472335"/>
    </source>
</evidence>
<gene>
    <name evidence="2" type="ORF">G5C60_21785</name>
</gene>
<organism evidence="2 3">
    <name type="scientific">Streptomyces scabichelini</name>
    <dbReference type="NCBI Taxonomy" id="2711217"/>
    <lineage>
        <taxon>Bacteria</taxon>
        <taxon>Bacillati</taxon>
        <taxon>Actinomycetota</taxon>
        <taxon>Actinomycetes</taxon>
        <taxon>Kitasatosporales</taxon>
        <taxon>Streptomycetaceae</taxon>
        <taxon>Streptomyces</taxon>
    </lineage>
</organism>
<dbReference type="InterPro" id="IPR005135">
    <property type="entry name" value="Endo/exonuclease/phosphatase"/>
</dbReference>
<sequence>MSSALLRYSGWSRRLWASLAALLLTVVGAVVAIAPEAAAAPNDPGRAFGTYNMQGSLGGARWSSEVGPMAERIPVVALQEAGSGPPPVPSGFDDSITIPIPGPRPHPNMPMTVNRSPWEYHGQFYTVYFLETHVERTNQGTLRWGGQRNNLAIVTQEHADEVRVVNNPVFNPNSANDDYRSRRALGVRLGDTVYYNIHARGPSDYRQLLGAIRQDVRPGENYVILGDFNRNIRYQDTATARNTVGADPNELLARPDRATHQNDSELDYALTRGTPNMAARVPGGIGADHFPVEFNAPGRPIPAPPNRVANAYPTAYVNVSTGSAMDVPDDSSGRVITHPQRFNAQQRFTTTTYRGHWYAFQHGGSGTQSDSAGTRAAAAEGLCPGANPFDGFKIALLDCDNRSAQWHPESPAALRDEESGGMDSGPVRWRNALWSSLCLTAMGRQETMQALPCTDSDAQLWWESSRAVPSDTWHDGGKWLRLRAHNGSYLDAQGGGNADLTNVIVHPRKNVDNQFWDIQYRDYGDNLVRLRGRDSSKCVDVRNSDTAGPGASSVIFTCDYANSKNDNTGQRWTAETDPDGDIRFRNEATHLCLVAPEAETGQVTVDECSTSPRQVWVPEA</sequence>
<dbReference type="Gene3D" id="3.60.10.10">
    <property type="entry name" value="Endonuclease/exonuclease/phosphatase"/>
    <property type="match status" value="1"/>
</dbReference>
<dbReference type="RefSeq" id="WP_165261809.1">
    <property type="nucleotide sequence ID" value="NZ_JAAKZY010000067.1"/>
</dbReference>
<dbReference type="InterPro" id="IPR035992">
    <property type="entry name" value="Ricin_B-like_lectins"/>
</dbReference>
<proteinExistence type="predicted"/>
<dbReference type="AlphaFoldDB" id="A0A6G4V8J1"/>
<name>A0A6G4V8J1_9ACTN</name>
<feature type="domain" description="Ricin B lectin" evidence="1">
    <location>
        <begin position="476"/>
        <end position="619"/>
    </location>
</feature>
<evidence type="ECO:0000259" key="1">
    <source>
        <dbReference type="SMART" id="SM00458"/>
    </source>
</evidence>
<dbReference type="EMBL" id="JAAKZY010000067">
    <property type="protein sequence ID" value="NGO10147.1"/>
    <property type="molecule type" value="Genomic_DNA"/>
</dbReference>
<dbReference type="InterPro" id="IPR000772">
    <property type="entry name" value="Ricin_B_lectin"/>
</dbReference>
<dbReference type="CDD" id="cd00161">
    <property type="entry name" value="beta-trefoil_Ricin-like"/>
    <property type="match status" value="2"/>
</dbReference>
<dbReference type="SMART" id="SM00458">
    <property type="entry name" value="RICIN"/>
    <property type="match status" value="1"/>
</dbReference>
<dbReference type="SUPFAM" id="SSF50370">
    <property type="entry name" value="Ricin B-like lectins"/>
    <property type="match status" value="2"/>
</dbReference>
<keyword evidence="3" id="KW-1185">Reference proteome</keyword>
<comment type="caution">
    <text evidence="2">The sequence shown here is derived from an EMBL/GenBank/DDBJ whole genome shotgun (WGS) entry which is preliminary data.</text>
</comment>
<dbReference type="GO" id="GO:0003824">
    <property type="term" value="F:catalytic activity"/>
    <property type="evidence" value="ECO:0007669"/>
    <property type="project" value="InterPro"/>
</dbReference>
<reference evidence="2 3" key="1">
    <citation type="submission" date="2020-02" db="EMBL/GenBank/DDBJ databases">
        <title>Whole-genome analyses of novel actinobacteria.</title>
        <authorList>
            <person name="Sahin N."/>
            <person name="Gencbay T."/>
        </authorList>
    </citation>
    <scope>NUCLEOTIDE SEQUENCE [LARGE SCALE GENOMIC DNA]</scope>
    <source>
        <strain evidence="2 3">HC44</strain>
    </source>
</reference>
<dbReference type="InterPro" id="IPR036691">
    <property type="entry name" value="Endo/exonu/phosph_ase_sf"/>
</dbReference>
<dbReference type="Pfam" id="PF03372">
    <property type="entry name" value="Exo_endo_phos"/>
    <property type="match status" value="1"/>
</dbReference>